<dbReference type="Proteomes" id="UP001199106">
    <property type="component" value="Unassembled WGS sequence"/>
</dbReference>
<evidence type="ECO:0000313" key="4">
    <source>
        <dbReference type="EMBL" id="KAG9188754.1"/>
    </source>
</evidence>
<feature type="compositionally biased region" description="Pro residues" evidence="2">
    <location>
        <begin position="18"/>
        <end position="33"/>
    </location>
</feature>
<comment type="caution">
    <text evidence="4">The sequence shown here is derived from an EMBL/GenBank/DDBJ whole genome shotgun (WGS) entry which is preliminary data.</text>
</comment>
<feature type="compositionally biased region" description="Low complexity" evidence="2">
    <location>
        <begin position="1316"/>
        <end position="1329"/>
    </location>
</feature>
<feature type="region of interest" description="Disordered" evidence="2">
    <location>
        <begin position="689"/>
        <end position="1110"/>
    </location>
</feature>
<reference evidence="4" key="1">
    <citation type="submission" date="2021-07" db="EMBL/GenBank/DDBJ databases">
        <title>Genome Resource of American Ginseng Black Spot Pathogen Alternaria panax.</title>
        <authorList>
            <person name="Qiu C."/>
            <person name="Wang W."/>
            <person name="Liu Z."/>
        </authorList>
    </citation>
    <scope>NUCLEOTIDE SEQUENCE</scope>
    <source>
        <strain evidence="4">BNCC115425</strain>
    </source>
</reference>
<feature type="compositionally biased region" description="Polar residues" evidence="2">
    <location>
        <begin position="1082"/>
        <end position="1093"/>
    </location>
</feature>
<feature type="compositionally biased region" description="Low complexity" evidence="2">
    <location>
        <begin position="1288"/>
        <end position="1304"/>
    </location>
</feature>
<feature type="region of interest" description="Disordered" evidence="2">
    <location>
        <begin position="468"/>
        <end position="636"/>
    </location>
</feature>
<feature type="coiled-coil region" evidence="1">
    <location>
        <begin position="1188"/>
        <end position="1223"/>
    </location>
</feature>
<dbReference type="SUPFAM" id="SSF50729">
    <property type="entry name" value="PH domain-like"/>
    <property type="match status" value="1"/>
</dbReference>
<feature type="compositionally biased region" description="Polar residues" evidence="2">
    <location>
        <begin position="726"/>
        <end position="737"/>
    </location>
</feature>
<dbReference type="InterPro" id="IPR011993">
    <property type="entry name" value="PH-like_dom_sf"/>
</dbReference>
<evidence type="ECO:0000256" key="2">
    <source>
        <dbReference type="SAM" id="MobiDB-lite"/>
    </source>
</evidence>
<dbReference type="Pfam" id="PF25381">
    <property type="entry name" value="PH_26"/>
    <property type="match status" value="1"/>
</dbReference>
<name>A0AAD4FE09_9PLEO</name>
<proteinExistence type="predicted"/>
<feature type="compositionally biased region" description="Basic and acidic residues" evidence="2">
    <location>
        <begin position="64"/>
        <end position="73"/>
    </location>
</feature>
<feature type="compositionally biased region" description="Polar residues" evidence="2">
    <location>
        <begin position="938"/>
        <end position="998"/>
    </location>
</feature>
<feature type="compositionally biased region" description="Low complexity" evidence="2">
    <location>
        <begin position="1001"/>
        <end position="1010"/>
    </location>
</feature>
<feature type="compositionally biased region" description="Basic and acidic residues" evidence="2">
    <location>
        <begin position="1011"/>
        <end position="1022"/>
    </location>
</feature>
<accession>A0AAD4FE09</accession>
<feature type="region of interest" description="Disordered" evidence="2">
    <location>
        <begin position="1288"/>
        <end position="1373"/>
    </location>
</feature>
<dbReference type="Gene3D" id="2.30.29.30">
    <property type="entry name" value="Pleckstrin-homology domain (PH domain)/Phosphotyrosine-binding domain (PTB)"/>
    <property type="match status" value="1"/>
</dbReference>
<feature type="domain" description="PH" evidence="3">
    <location>
        <begin position="112"/>
        <end position="228"/>
    </location>
</feature>
<feature type="compositionally biased region" description="Low complexity" evidence="2">
    <location>
        <begin position="506"/>
        <end position="520"/>
    </location>
</feature>
<organism evidence="4 5">
    <name type="scientific">Alternaria panax</name>
    <dbReference type="NCBI Taxonomy" id="48097"/>
    <lineage>
        <taxon>Eukaryota</taxon>
        <taxon>Fungi</taxon>
        <taxon>Dikarya</taxon>
        <taxon>Ascomycota</taxon>
        <taxon>Pezizomycotina</taxon>
        <taxon>Dothideomycetes</taxon>
        <taxon>Pleosporomycetidae</taxon>
        <taxon>Pleosporales</taxon>
        <taxon>Pleosporineae</taxon>
        <taxon>Pleosporaceae</taxon>
        <taxon>Alternaria</taxon>
        <taxon>Alternaria sect. Panax</taxon>
    </lineage>
</organism>
<evidence type="ECO:0000256" key="1">
    <source>
        <dbReference type="SAM" id="Coils"/>
    </source>
</evidence>
<feature type="region of interest" description="Disordered" evidence="2">
    <location>
        <begin position="1"/>
        <end position="86"/>
    </location>
</feature>
<feature type="compositionally biased region" description="Polar residues" evidence="2">
    <location>
        <begin position="589"/>
        <end position="604"/>
    </location>
</feature>
<dbReference type="InterPro" id="IPR058155">
    <property type="entry name" value="Skg3/CAF120-like_PH"/>
</dbReference>
<evidence type="ECO:0000259" key="3">
    <source>
        <dbReference type="PROSITE" id="PS50003"/>
    </source>
</evidence>
<feature type="compositionally biased region" description="Low complexity" evidence="2">
    <location>
        <begin position="832"/>
        <end position="844"/>
    </location>
</feature>
<protein>
    <recommendedName>
        <fullName evidence="3">PH domain-containing protein</fullName>
    </recommendedName>
</protein>
<feature type="compositionally biased region" description="Polar residues" evidence="2">
    <location>
        <begin position="551"/>
        <end position="571"/>
    </location>
</feature>
<sequence>MSQWGGSNQHTLQKNPPSAGPSPGPASPAPPSPSTKQPVTSANFAQSATALDTYNSERPPSRATQRERSDSRASVRPMSMIQTYQPPVMEVSQDTLPELQRIFMFLNSHSNKLYQEGYFLKFHDTDTRGRPAPDRTWQEYFVQLVGTILSLWDASALDRAGGETEVLPTFINLTDAAIHMIPSMTLKDGKKLDNILSVSTAASNKFLFHFDSYHALTQWTAGIRLAMYEHTTLSEAYTGALIAGKGKTLNNIRMILDRQCSKYEDWVRVRFGAGTPWRRCWCVVSPPDEKEYIKLQKLQKKANAYERPPILRGDIKFYETKKVTKKTKAIATVKDAYSCYVIYPQSKPLIDQSTLVKIEGTITVHSTPENTTEGFVFVMPESRPAISGFEIMLQYLFPVFDTFSLYGRPKKLIADVLDTRGLMFAMPSDRRYGYLEMWDVVGLINTEGSDKWTERQWRKQLKDLTSTRMTSANQDAESIYSRASRRNTVSRAGFTPRGLRFEDQGSVRSSPSTRQSSPTRKFPDLEVPKSRRVGTAAVANPLGSPRHQRSLSEQVNGRNNQNTSSRFTQDETPYEDERAPTPPQHRVLNGSSNGAVQPCDSSASDYDESPIREPQNLPPPPADLSAPPQGYVDLPPTQEHAAYQKPPIRPNMPMAKPNPAVDSATLQQMADASNGSFPVGIATAGAAAAWRSQDTIQSRRSGDYNGYGDQGQPMYLGVNSRPPPSNQNSGNRLSTIPASPYVEHSEFVDSLTGYQPTAPSVPEHSELPPQPPSHELPYRPHPESGGIPRKPVPGRSPLASEEDDTLSTTSSRLDSLREDVIDPEALDAFNTQSILRRQASASSSRYDDDAISTSTPDYASIAEEEPVPPPRRVPERRADRPRSGVLTMIGDPNVKPPSDEDPHGYKSVLDPSREPAAVPSIDFGPTYALDFDGKRPGTSGTMTQMLHDNSASRSKENLATTPNEQNRLSYVSGGSTPNTPMHMGSNSNSPQITDSRQVAWQPAAASPQQPDRQRLDPEEWVMRRASQQQPIMYGHGRSKSHTPPPFGRTHSGDWSQMQPPIGRTHSGDWSQLQPPIGRTHSGDWSQIQRSPQGSPGLARPPSRPLSRGADTLLNQQPTTLSAREQEQVARMTNTPLLDLSQNPKKLQKQPPTGLTGFIDHREKEKAAQKANRHSYTPTMQAEIDRRTLQTQQRQMMEVQQRQQQMMQQQMQQQQLAMAQAQAQSTYAPSMIGMPTGGGAPSVMGAPSMMGTPTMIGTPSVMGMPTGPGTPSGMVGMAYSTPSQMHPMYQQQQQQYFPQQTPTPQMNIPGGWISPAQTPQSQYFPQSSPQGYGNMAQQQQQQQSPPTQAYGASFDQAQQAAKLAQQQAQGPYRR</sequence>
<keyword evidence="5" id="KW-1185">Reference proteome</keyword>
<feature type="compositionally biased region" description="Polar residues" evidence="2">
    <location>
        <begin position="35"/>
        <end position="58"/>
    </location>
</feature>
<feature type="compositionally biased region" description="Polar residues" evidence="2">
    <location>
        <begin position="1134"/>
        <end position="1152"/>
    </location>
</feature>
<evidence type="ECO:0000313" key="5">
    <source>
        <dbReference type="Proteomes" id="UP001199106"/>
    </source>
</evidence>
<dbReference type="EMBL" id="JAANER010000006">
    <property type="protein sequence ID" value="KAG9188754.1"/>
    <property type="molecule type" value="Genomic_DNA"/>
</dbReference>
<feature type="compositionally biased region" description="Polar residues" evidence="2">
    <location>
        <begin position="1"/>
        <end position="15"/>
    </location>
</feature>
<dbReference type="SMART" id="SM00233">
    <property type="entry name" value="PH"/>
    <property type="match status" value="1"/>
</dbReference>
<gene>
    <name evidence="4" type="ORF">G6011_07459</name>
</gene>
<feature type="region of interest" description="Disordered" evidence="2">
    <location>
        <begin position="1134"/>
        <end position="1157"/>
    </location>
</feature>
<keyword evidence="1" id="KW-0175">Coiled coil</keyword>
<dbReference type="InterPro" id="IPR001849">
    <property type="entry name" value="PH_domain"/>
</dbReference>
<feature type="compositionally biased region" description="Basic and acidic residues" evidence="2">
    <location>
        <begin position="872"/>
        <end position="882"/>
    </location>
</feature>
<feature type="compositionally biased region" description="Low complexity" evidence="2">
    <location>
        <begin position="1355"/>
        <end position="1373"/>
    </location>
</feature>
<dbReference type="PROSITE" id="PS50003">
    <property type="entry name" value="PH_DOMAIN"/>
    <property type="match status" value="1"/>
</dbReference>